<dbReference type="HOGENOM" id="CLU_111033_0_0_6"/>
<dbReference type="OrthoDB" id="9789942at2"/>
<evidence type="ECO:0000313" key="1">
    <source>
        <dbReference type="EMBL" id="ABC30954.1"/>
    </source>
</evidence>
<accession>Q2SEH0</accession>
<dbReference type="PIRSF" id="PIRSF028301">
    <property type="entry name" value="UCP028301"/>
    <property type="match status" value="1"/>
</dbReference>
<dbReference type="STRING" id="349521.HCH_04247"/>
<protein>
    <submittedName>
        <fullName evidence="1">Uncharacterized protein conserved in bacteria</fullName>
    </submittedName>
</protein>
<dbReference type="Pfam" id="PF05591">
    <property type="entry name" value="T6SS_VipA"/>
    <property type="match status" value="1"/>
</dbReference>
<organism evidence="1 2">
    <name type="scientific">Hahella chejuensis (strain KCTC 2396)</name>
    <dbReference type="NCBI Taxonomy" id="349521"/>
    <lineage>
        <taxon>Bacteria</taxon>
        <taxon>Pseudomonadati</taxon>
        <taxon>Pseudomonadota</taxon>
        <taxon>Gammaproteobacteria</taxon>
        <taxon>Oceanospirillales</taxon>
        <taxon>Hahellaceae</taxon>
        <taxon>Hahella</taxon>
    </lineage>
</organism>
<dbReference type="InterPro" id="IPR008312">
    <property type="entry name" value="T6SS_TssB1"/>
</dbReference>
<dbReference type="KEGG" id="hch:HCH_04247"/>
<reference evidence="1 2" key="1">
    <citation type="journal article" date="2005" name="Nucleic Acids Res.">
        <title>Genomic blueprint of Hahella chejuensis, a marine microbe producing an algicidal agent.</title>
        <authorList>
            <person name="Jeong H."/>
            <person name="Yim J.H."/>
            <person name="Lee C."/>
            <person name="Choi S.-H."/>
            <person name="Park Y.K."/>
            <person name="Yoon S.H."/>
            <person name="Hur C.-G."/>
            <person name="Kang H.-Y."/>
            <person name="Kim D."/>
            <person name="Lee H.H."/>
            <person name="Park K.H."/>
            <person name="Park S.-H."/>
            <person name="Park H.-S."/>
            <person name="Lee H.K."/>
            <person name="Oh T.K."/>
            <person name="Kim J.F."/>
        </authorList>
    </citation>
    <scope>NUCLEOTIDE SEQUENCE [LARGE SCALE GENOMIC DNA]</scope>
    <source>
        <strain evidence="1 2">KCTC 2396</strain>
    </source>
</reference>
<dbReference type="PANTHER" id="PTHR35850:SF1">
    <property type="entry name" value="TYPE VI SECRETION SYSTEM SHEATH PROTEIN TSSB1"/>
    <property type="match status" value="1"/>
</dbReference>
<sequence length="177" mass="19807">MSDSLQDKLNRVRKPRVHITYDVETGGAEVKKELPFVVGVMGDYSGDNTDAKKSLKERKFVNIDRDNFNEIMEKVSPTLDLKVADEISGDPDKQVGMSLAFNSIEDFEPQNIVKQIPALKELLEARNRLRDLLSKADRSEELEGLLEQVLSDADKMAVLSKEVEERSPAKDEDGGDA</sequence>
<dbReference type="EMBL" id="CP000155">
    <property type="protein sequence ID" value="ABC30954.1"/>
    <property type="molecule type" value="Genomic_DNA"/>
</dbReference>
<proteinExistence type="predicted"/>
<dbReference type="Proteomes" id="UP000000238">
    <property type="component" value="Chromosome"/>
</dbReference>
<name>Q2SEH0_HAHCH</name>
<keyword evidence="2" id="KW-1185">Reference proteome</keyword>
<dbReference type="RefSeq" id="WP_011398021.1">
    <property type="nucleotide sequence ID" value="NC_007645.1"/>
</dbReference>
<gene>
    <name evidence="1" type="ordered locus">HCH_04247</name>
</gene>
<dbReference type="PANTHER" id="PTHR35850">
    <property type="entry name" value="CYTOPLASMIC PROTEIN-RELATED"/>
    <property type="match status" value="1"/>
</dbReference>
<dbReference type="NCBIfam" id="TIGR03358">
    <property type="entry name" value="VI_chp_5"/>
    <property type="match status" value="1"/>
</dbReference>
<dbReference type="AlphaFoldDB" id="Q2SEH0"/>
<evidence type="ECO:0000313" key="2">
    <source>
        <dbReference type="Proteomes" id="UP000000238"/>
    </source>
</evidence>
<dbReference type="eggNOG" id="COG3516">
    <property type="taxonomic scope" value="Bacteria"/>
</dbReference>